<dbReference type="EMBL" id="JACRWE010000002">
    <property type="protein sequence ID" value="MBC5996372.1"/>
    <property type="molecule type" value="Genomic_DNA"/>
</dbReference>
<proteinExistence type="predicted"/>
<evidence type="ECO:0000256" key="1">
    <source>
        <dbReference type="ARBA" id="ARBA00004328"/>
    </source>
</evidence>
<dbReference type="Proteomes" id="UP000609849">
    <property type="component" value="Unassembled WGS sequence"/>
</dbReference>
<organism evidence="3 4">
    <name type="scientific">Romboutsia faecis</name>
    <dbReference type="NCBI Taxonomy" id="2764597"/>
    <lineage>
        <taxon>Bacteria</taxon>
        <taxon>Bacillati</taxon>
        <taxon>Bacillota</taxon>
        <taxon>Clostridia</taxon>
        <taxon>Peptostreptococcales</taxon>
        <taxon>Peptostreptococcaceae</taxon>
        <taxon>Romboutsia</taxon>
    </lineage>
</organism>
<comment type="caution">
    <text evidence="3">The sequence shown here is derived from an EMBL/GenBank/DDBJ whole genome shotgun (WGS) entry which is preliminary data.</text>
</comment>
<dbReference type="InterPro" id="IPR024455">
    <property type="entry name" value="Phage_capsid"/>
</dbReference>
<comment type="subcellular location">
    <subcellularLocation>
        <location evidence="1">Virion</location>
    </subcellularLocation>
</comment>
<name>A0ABR7JN75_9FIRM</name>
<accession>A0ABR7JN75</accession>
<reference evidence="3 4" key="1">
    <citation type="submission" date="2020-08" db="EMBL/GenBank/DDBJ databases">
        <authorList>
            <person name="Liu C."/>
            <person name="Sun Q."/>
        </authorList>
    </citation>
    <scope>NUCLEOTIDE SEQUENCE [LARGE SCALE GENOMIC DNA]</scope>
    <source>
        <strain evidence="3 4">NSJ-18</strain>
    </source>
</reference>
<evidence type="ECO:0000313" key="4">
    <source>
        <dbReference type="Proteomes" id="UP000609849"/>
    </source>
</evidence>
<evidence type="ECO:0000313" key="3">
    <source>
        <dbReference type="EMBL" id="MBC5996372.1"/>
    </source>
</evidence>
<dbReference type="Pfam" id="PF05065">
    <property type="entry name" value="Phage_capsid"/>
    <property type="match status" value="1"/>
</dbReference>
<dbReference type="NCBIfam" id="TIGR01554">
    <property type="entry name" value="major_cap_HK97"/>
    <property type="match status" value="1"/>
</dbReference>
<dbReference type="SUPFAM" id="SSF56563">
    <property type="entry name" value="Major capsid protein gp5"/>
    <property type="match status" value="1"/>
</dbReference>
<feature type="domain" description="Phage capsid-like C-terminal" evidence="2">
    <location>
        <begin position="368"/>
        <end position="636"/>
    </location>
</feature>
<keyword evidence="4" id="KW-1185">Reference proteome</keyword>
<sequence>MNDEKIEKDFIFKAANVETCEVTEEDLKKINKFTLSPVTAEEVYVFKTVVGDNELDDRNFEPFNLNALKDLKKLYIGKTVIKDHRRSADNQVARIFDTELIQDASKLTGAGEIYTKLVTKQYMIKTSKNEDLIAEIKGGIKKEVSTGCKAKHAYCSICGTDNVTTYCNHYWGKEYNTVEGKKICYFTLDGAKEAYELSLVAVPAQPRAGTTKNYGAKIKDFIDENEKENKKNNDINKESELKLKLKALDSFLFIKNNTEGLVMNKKMREIFAKIEQKEAMAKGFMEDGENKDLAKADTLWKEVEELKKEFDLAKKMYESEKEKNTPTDDDLEKVKSDKNKEDELKNFTKALRSFITGKGLVESVDANGGYTVPVDVSTKVEYYKDVDYSLLQDIDVEKVSTNKGSRTYQKKGEVDTFVDIDENGEITEEIEAPTFERLNYTIQDRAGFMPVSNDLINDSDSNIIDIVSQWLGKADVATSNKKILELVATKDEVDLKDVDGIKKALNVTLGQAYKNGAKIYTNDDGLNYLDTLKDTTGRPLLNPDPTAPSQMQLRCGTTVLNIKVLPNKVFPTNTQKVPFIIGNLFDYVKKFDRQSMSIMASNVATLGSFNAYAKNMTLLRAIIRDDYKVKDKDSIVNGYITIAE</sequence>
<evidence type="ECO:0000259" key="2">
    <source>
        <dbReference type="Pfam" id="PF05065"/>
    </source>
</evidence>
<dbReference type="RefSeq" id="WP_172976731.1">
    <property type="nucleotide sequence ID" value="NZ_JACRWE010000002.1"/>
</dbReference>
<dbReference type="InterPro" id="IPR054612">
    <property type="entry name" value="Phage_capsid-like_C"/>
</dbReference>
<protein>
    <submittedName>
        <fullName evidence="3">Phage major capsid protein</fullName>
    </submittedName>
</protein>
<gene>
    <name evidence="3" type="ORF">H8923_06320</name>
</gene>